<dbReference type="EMBL" id="JAVFWL010000003">
    <property type="protein sequence ID" value="KAK6744084.1"/>
    <property type="molecule type" value="Genomic_DNA"/>
</dbReference>
<feature type="domain" description="Ground-like" evidence="2">
    <location>
        <begin position="109"/>
        <end position="179"/>
    </location>
</feature>
<feature type="signal peptide" evidence="1">
    <location>
        <begin position="1"/>
        <end position="16"/>
    </location>
</feature>
<organism evidence="3 4">
    <name type="scientific">Necator americanus</name>
    <name type="common">Human hookworm</name>
    <dbReference type="NCBI Taxonomy" id="51031"/>
    <lineage>
        <taxon>Eukaryota</taxon>
        <taxon>Metazoa</taxon>
        <taxon>Ecdysozoa</taxon>
        <taxon>Nematoda</taxon>
        <taxon>Chromadorea</taxon>
        <taxon>Rhabditida</taxon>
        <taxon>Rhabditina</taxon>
        <taxon>Rhabditomorpha</taxon>
        <taxon>Strongyloidea</taxon>
        <taxon>Ancylostomatidae</taxon>
        <taxon>Bunostominae</taxon>
        <taxon>Necator</taxon>
    </lineage>
</organism>
<name>A0ABR1D0P2_NECAM</name>
<sequence>MNTLITVWIFLPHASSFFFPTSSTGCHCNQCPQTPSCPLQPTCPPVQSCPEPVTECCPTCTCKNKKRTKRSTELLSNAIFIVDYDTTPQKHREKHRQKRDVLDDVVKVDAKCNSEELRAVIIENIDRMTSVSKRRIQAEAERQLGGRYNVICARGDFSYITNTESFCQQTTGDVTCYVFKQLSDIIRARLS</sequence>
<protein>
    <recommendedName>
        <fullName evidence="2">Ground-like domain-containing protein</fullName>
    </recommendedName>
</protein>
<accession>A0ABR1D0P2</accession>
<comment type="caution">
    <text evidence="3">The sequence shown here is derived from an EMBL/GenBank/DDBJ whole genome shotgun (WGS) entry which is preliminary data.</text>
</comment>
<keyword evidence="4" id="KW-1185">Reference proteome</keyword>
<reference evidence="3 4" key="1">
    <citation type="submission" date="2023-08" db="EMBL/GenBank/DDBJ databases">
        <title>A Necator americanus chromosomal reference genome.</title>
        <authorList>
            <person name="Ilik V."/>
            <person name="Petrzelkova K.J."/>
            <person name="Pardy F."/>
            <person name="Fuh T."/>
            <person name="Niatou-Singa F.S."/>
            <person name="Gouil Q."/>
            <person name="Baker L."/>
            <person name="Ritchie M.E."/>
            <person name="Jex A.R."/>
            <person name="Gazzola D."/>
            <person name="Li H."/>
            <person name="Toshio Fujiwara R."/>
            <person name="Zhan B."/>
            <person name="Aroian R.V."/>
            <person name="Pafco B."/>
            <person name="Schwarz E.M."/>
        </authorList>
    </citation>
    <scope>NUCLEOTIDE SEQUENCE [LARGE SCALE GENOMIC DNA]</scope>
    <source>
        <strain evidence="3 4">Aroian</strain>
        <tissue evidence="3">Whole animal</tissue>
    </source>
</reference>
<evidence type="ECO:0000259" key="2">
    <source>
        <dbReference type="Pfam" id="PF04155"/>
    </source>
</evidence>
<keyword evidence="1" id="KW-0732">Signal</keyword>
<proteinExistence type="predicted"/>
<dbReference type="Pfam" id="PF04155">
    <property type="entry name" value="Ground-like"/>
    <property type="match status" value="1"/>
</dbReference>
<evidence type="ECO:0000256" key="1">
    <source>
        <dbReference type="SAM" id="SignalP"/>
    </source>
</evidence>
<evidence type="ECO:0000313" key="3">
    <source>
        <dbReference type="EMBL" id="KAK6744084.1"/>
    </source>
</evidence>
<gene>
    <name evidence="3" type="primary">Necator_chrIII.g11797</name>
    <name evidence="3" type="ORF">RB195_011032</name>
</gene>
<feature type="chain" id="PRO_5045993622" description="Ground-like domain-containing protein" evidence="1">
    <location>
        <begin position="17"/>
        <end position="191"/>
    </location>
</feature>
<evidence type="ECO:0000313" key="4">
    <source>
        <dbReference type="Proteomes" id="UP001303046"/>
    </source>
</evidence>
<dbReference type="Proteomes" id="UP001303046">
    <property type="component" value="Unassembled WGS sequence"/>
</dbReference>
<dbReference type="InterPro" id="IPR007284">
    <property type="entry name" value="Ground-like_dom"/>
</dbReference>